<gene>
    <name evidence="3" type="ORF">Cvel_8794.t1.CR1</name>
</gene>
<feature type="compositionally biased region" description="Basic and acidic residues" evidence="1">
    <location>
        <begin position="739"/>
        <end position="750"/>
    </location>
</feature>
<sequence length="1081" mass="119323">MCGERLLVPVFSILCLYGARAFRFPVPSPVSSVVSRSSLTVLRADRPKAADVDLQIDEKTGDSLEGSDDGGRGRERASRLVEFEGVEEDQEIGDGLVEVESSQADLEAEFPPETILRCGFVPYFSRSSKAIPTDKEHLVLFLPGLFGATPSKVQRIPALDRLAARSVVYRFIPPDTARSTNGSTALSYLDLVNACVRFLQRAAVQRRKMRVTIVGESFGALLALGIALRWQTLSRASAVNELEGASGEEDEDVSVARLDGGSLESLVILNSASSYDDTFWGVLKPLVERLQGGAAYTLAAGAAYFATLPDDKQLRAYLSRLVLRREGKEGGQQKNSGGGNETETENFAGIRRLVDVQVERAARFFGGVFETWRRLEDSTSRMPPPELSWRLERWLSEGVSTVNSRLSDLKIPTLVVAGSEDRLLPSVEEAVRLVQAVGPSAQVLVEGSGHNVLDKRFSIDLLMEEAGLFEKAGGERGWMPRFLRNRVGGKEVVEVDLERERQKREREKVERWFKNFTAPQLDDLTEKDTREVEFLVNTTSPVFISSDAVTGRRTFGLDYVPSPAELAGRPVLLVGNHQLFGIDLGVIVLRFLKEKGVLVRGMGHPFIFLDRTEAEGGEGRGRGDFGDDDEMSSVWRKTFAVVNTSREIGEGTEPAGPKVFTTPEEAQEALGSLIASTSFVELLQGSEGEGGGSAVGAGGTRGGGRVVERERERDRAPARPFPFDAERNLAPFLSRVGRGRGEEAREKENGRGGGDGDSERKSELPESLQGIENRFERFGAVPVTPRNFVRLMQRGDWAMLFPGGVREVYHRKGEKDAVVWPQSPEFVRLAARYNATIIPFSAIGSSDSFSLLLDTEELLKVPILGDRLRENAMKLPKVREFAGAQGRAMEGGGSRMNSNGEIETEEDLDQMLVAPVGFPKPPDRFYFLFGRPLDCRQIDPNNREQCAAAYRDLRSTVETGIDELRNARERDPFRNVLARLVFSRAFPKAEGVPTFPLSRLYPQRPYDSIPLPLTDLEEENRWGEKNDRNAEGKDPNLVRGMQSTVTNSESVMAQSQPEENRSVQRQNGIGESATSQAPNSR</sequence>
<dbReference type="AlphaFoldDB" id="A0A0K6S9U4"/>
<dbReference type="PANTHER" id="PTHR22753">
    <property type="entry name" value="TRANSMEMBRANE PROTEIN 68"/>
    <property type="match status" value="1"/>
</dbReference>
<dbReference type="PhylomeDB" id="A0A0K6S9U4"/>
<evidence type="ECO:0000256" key="2">
    <source>
        <dbReference type="SAM" id="SignalP"/>
    </source>
</evidence>
<proteinExistence type="predicted"/>
<dbReference type="SUPFAM" id="SSF53474">
    <property type="entry name" value="alpha/beta-Hydrolases"/>
    <property type="match status" value="1"/>
</dbReference>
<feature type="signal peptide" evidence="2">
    <location>
        <begin position="1"/>
        <end position="21"/>
    </location>
</feature>
<protein>
    <submittedName>
        <fullName evidence="3">Uncharacterized protein</fullName>
    </submittedName>
</protein>
<dbReference type="InterPro" id="IPR029058">
    <property type="entry name" value="AB_hydrolase_fold"/>
</dbReference>
<dbReference type="PANTHER" id="PTHR22753:SF14">
    <property type="entry name" value="MONOACYLGLYCEROL_DIACYLGLYCEROL O-ACYLTRANSFERASE"/>
    <property type="match status" value="1"/>
</dbReference>
<feature type="compositionally biased region" description="Basic and acidic residues" evidence="1">
    <location>
        <begin position="706"/>
        <end position="717"/>
    </location>
</feature>
<reference evidence="3" key="1">
    <citation type="submission" date="2014-11" db="EMBL/GenBank/DDBJ databases">
        <title>Molecular phylogeny of cliff fern family Woodsiaceae with morphological implications.</title>
        <authorList>
            <person name="Shao Y.-Z."/>
            <person name="Wei R."/>
            <person name="Zhang X.-C."/>
        </authorList>
    </citation>
    <scope>NUCLEOTIDE SEQUENCE</scope>
</reference>
<evidence type="ECO:0000256" key="1">
    <source>
        <dbReference type="SAM" id="MobiDB-lite"/>
    </source>
</evidence>
<feature type="region of interest" description="Disordered" evidence="1">
    <location>
        <begin position="685"/>
        <end position="766"/>
    </location>
</feature>
<accession>A0A0K6S9U4</accession>
<dbReference type="Gene3D" id="3.40.50.1820">
    <property type="entry name" value="alpha/beta hydrolase"/>
    <property type="match status" value="1"/>
</dbReference>
<keyword evidence="2" id="KW-0732">Signal</keyword>
<feature type="region of interest" description="Disordered" evidence="1">
    <location>
        <begin position="52"/>
        <end position="76"/>
    </location>
</feature>
<dbReference type="GO" id="GO:0016020">
    <property type="term" value="C:membrane"/>
    <property type="evidence" value="ECO:0007669"/>
    <property type="project" value="TreeGrafter"/>
</dbReference>
<feature type="region of interest" description="Disordered" evidence="1">
    <location>
        <begin position="1017"/>
        <end position="1081"/>
    </location>
</feature>
<feature type="compositionally biased region" description="Basic and acidic residues" evidence="1">
    <location>
        <begin position="1019"/>
        <end position="1036"/>
    </location>
</feature>
<feature type="compositionally biased region" description="Polar residues" evidence="1">
    <location>
        <begin position="1041"/>
        <end position="1081"/>
    </location>
</feature>
<feature type="compositionally biased region" description="Basic and acidic residues" evidence="1">
    <location>
        <begin position="52"/>
        <end position="62"/>
    </location>
</feature>
<feature type="chain" id="PRO_5005508429" evidence="2">
    <location>
        <begin position="22"/>
        <end position="1081"/>
    </location>
</feature>
<organism evidence="3">
    <name type="scientific">Chromera velia CCMP2878</name>
    <dbReference type="NCBI Taxonomy" id="1169474"/>
    <lineage>
        <taxon>Eukaryota</taxon>
        <taxon>Sar</taxon>
        <taxon>Alveolata</taxon>
        <taxon>Colpodellida</taxon>
        <taxon>Chromeraceae</taxon>
        <taxon>Chromera</taxon>
    </lineage>
</organism>
<dbReference type="VEuPathDB" id="CryptoDB:Cvel_8794"/>
<name>A0A0K6S9U4_9ALVE</name>
<evidence type="ECO:0000313" key="3">
    <source>
        <dbReference type="EMBL" id="CUC10444.1"/>
    </source>
</evidence>
<feature type="compositionally biased region" description="Gly residues" evidence="1">
    <location>
        <begin position="687"/>
        <end position="705"/>
    </location>
</feature>
<dbReference type="EMBL" id="CDMZ01004004">
    <property type="protein sequence ID" value="CUC10444.1"/>
    <property type="molecule type" value="Genomic_DNA"/>
</dbReference>